<evidence type="ECO:0000313" key="2">
    <source>
        <dbReference type="Proteomes" id="UP000651208"/>
    </source>
</evidence>
<accession>A0ABR7QXD2</accession>
<gene>
    <name evidence="1" type="ORF">FcAc13_06105</name>
</gene>
<reference evidence="1 2" key="1">
    <citation type="submission" date="2020-06" db="EMBL/GenBank/DDBJ databases">
        <title>Frischella cerana isolated from Apis cerana gut homogenate.</title>
        <authorList>
            <person name="Wolter L.A."/>
            <person name="Suenami S."/>
            <person name="Miyazaki R."/>
        </authorList>
    </citation>
    <scope>NUCLEOTIDE SEQUENCE [LARGE SCALE GENOMIC DNA]</scope>
    <source>
        <strain evidence="1 2">Ac13</strain>
    </source>
</reference>
<keyword evidence="2" id="KW-1185">Reference proteome</keyword>
<evidence type="ECO:0000313" key="1">
    <source>
        <dbReference type="EMBL" id="MBC9130881.1"/>
    </source>
</evidence>
<sequence>MHKLLLEADIPWQGSKFTGNLDDFMKVAKEAYKDIDAKGVLKFQGKNGRIVQKNLTPLEALEEIEKKIKSKNIPCK</sequence>
<dbReference type="RefSeq" id="WP_187755328.1">
    <property type="nucleotide sequence ID" value="NZ_JABURY010000015.1"/>
</dbReference>
<protein>
    <submittedName>
        <fullName evidence="1">Uncharacterized protein</fullName>
    </submittedName>
</protein>
<comment type="caution">
    <text evidence="1">The sequence shown here is derived from an EMBL/GenBank/DDBJ whole genome shotgun (WGS) entry which is preliminary data.</text>
</comment>
<proteinExistence type="predicted"/>
<dbReference type="EMBL" id="JABURY010000015">
    <property type="protein sequence ID" value="MBC9130881.1"/>
    <property type="molecule type" value="Genomic_DNA"/>
</dbReference>
<dbReference type="Proteomes" id="UP000651208">
    <property type="component" value="Unassembled WGS sequence"/>
</dbReference>
<name>A0ABR7QXD2_9GAMM</name>
<organism evidence="1 2">
    <name type="scientific">Frischella japonica</name>
    <dbReference type="NCBI Taxonomy" id="2741544"/>
    <lineage>
        <taxon>Bacteria</taxon>
        <taxon>Pseudomonadati</taxon>
        <taxon>Pseudomonadota</taxon>
        <taxon>Gammaproteobacteria</taxon>
        <taxon>Orbales</taxon>
        <taxon>Orbaceae</taxon>
        <taxon>Frischella</taxon>
    </lineage>
</organism>